<dbReference type="GO" id="GO:0003723">
    <property type="term" value="F:RNA binding"/>
    <property type="evidence" value="ECO:0007669"/>
    <property type="project" value="TreeGrafter"/>
</dbReference>
<organism evidence="1 2">
    <name type="scientific">Kingdonia uniflora</name>
    <dbReference type="NCBI Taxonomy" id="39325"/>
    <lineage>
        <taxon>Eukaryota</taxon>
        <taxon>Viridiplantae</taxon>
        <taxon>Streptophyta</taxon>
        <taxon>Embryophyta</taxon>
        <taxon>Tracheophyta</taxon>
        <taxon>Spermatophyta</taxon>
        <taxon>Magnoliopsida</taxon>
        <taxon>Ranunculales</taxon>
        <taxon>Circaeasteraceae</taxon>
        <taxon>Kingdonia</taxon>
    </lineage>
</organism>
<dbReference type="Gene3D" id="1.10.10.2360">
    <property type="match status" value="1"/>
</dbReference>
<dbReference type="OrthoDB" id="3797628at2759"/>
<reference evidence="1 2" key="1">
    <citation type="journal article" date="2020" name="IScience">
        <title>Genome Sequencing of the Endangered Kingdonia uniflora (Circaeasteraceae, Ranunculales) Reveals Potential Mechanisms of Evolutionary Specialization.</title>
        <authorList>
            <person name="Sun Y."/>
            <person name="Deng T."/>
            <person name="Zhang A."/>
            <person name="Moore M.J."/>
            <person name="Landis J.B."/>
            <person name="Lin N."/>
            <person name="Zhang H."/>
            <person name="Zhang X."/>
            <person name="Huang J."/>
            <person name="Zhang X."/>
            <person name="Sun H."/>
            <person name="Wang H."/>
        </authorList>
    </citation>
    <scope>NUCLEOTIDE SEQUENCE [LARGE SCALE GENOMIC DNA]</scope>
    <source>
        <strain evidence="1">TB1705</strain>
        <tissue evidence="1">Leaf</tissue>
    </source>
</reference>
<dbReference type="GO" id="GO:0006405">
    <property type="term" value="P:RNA export from nucleus"/>
    <property type="evidence" value="ECO:0007669"/>
    <property type="project" value="TreeGrafter"/>
</dbReference>
<evidence type="ECO:0000313" key="2">
    <source>
        <dbReference type="Proteomes" id="UP000541444"/>
    </source>
</evidence>
<dbReference type="Proteomes" id="UP000541444">
    <property type="component" value="Unassembled WGS sequence"/>
</dbReference>
<comment type="caution">
    <text evidence="1">The sequence shown here is derived from an EMBL/GenBank/DDBJ whole genome shotgun (WGS) entry which is preliminary data.</text>
</comment>
<keyword evidence="2" id="KW-1185">Reference proteome</keyword>
<name>A0A7J7N8U8_9MAGN</name>
<dbReference type="EMBL" id="JACGCM010000981">
    <property type="protein sequence ID" value="KAF6163464.1"/>
    <property type="molecule type" value="Genomic_DNA"/>
</dbReference>
<proteinExistence type="predicted"/>
<dbReference type="PANTHER" id="PTHR23198">
    <property type="entry name" value="NUCLEOPORIN"/>
    <property type="match status" value="1"/>
</dbReference>
<dbReference type="GO" id="GO:0008139">
    <property type="term" value="F:nuclear localization sequence binding"/>
    <property type="evidence" value="ECO:0007669"/>
    <property type="project" value="TreeGrafter"/>
</dbReference>
<dbReference type="GO" id="GO:0034398">
    <property type="term" value="P:telomere tethering at nuclear periphery"/>
    <property type="evidence" value="ECO:0007669"/>
    <property type="project" value="TreeGrafter"/>
</dbReference>
<dbReference type="InterPro" id="IPR037665">
    <property type="entry name" value="Nucleoporin_S59-like"/>
</dbReference>
<dbReference type="GO" id="GO:0044614">
    <property type="term" value="C:nuclear pore cytoplasmic filaments"/>
    <property type="evidence" value="ECO:0007669"/>
    <property type="project" value="TreeGrafter"/>
</dbReference>
<dbReference type="AlphaFoldDB" id="A0A7J7N8U8"/>
<dbReference type="PANTHER" id="PTHR23198:SF6">
    <property type="entry name" value="NUCLEAR PORE COMPLEX PROTEIN NUP98-NUP96"/>
    <property type="match status" value="1"/>
</dbReference>
<protein>
    <submittedName>
        <fullName evidence="1">Uncharacterized protein</fullName>
    </submittedName>
</protein>
<dbReference type="GO" id="GO:0017056">
    <property type="term" value="F:structural constituent of nuclear pore"/>
    <property type="evidence" value="ECO:0007669"/>
    <property type="project" value="TreeGrafter"/>
</dbReference>
<evidence type="ECO:0000313" key="1">
    <source>
        <dbReference type="EMBL" id="KAF6163464.1"/>
    </source>
</evidence>
<accession>A0A7J7N8U8</accession>
<gene>
    <name evidence="1" type="ORF">GIB67_029313</name>
</gene>
<dbReference type="GO" id="GO:0000973">
    <property type="term" value="P:post-transcriptional tethering of RNA polymerase II gene DNA at nuclear periphery"/>
    <property type="evidence" value="ECO:0007669"/>
    <property type="project" value="TreeGrafter"/>
</dbReference>
<sequence>MKINCDQTSLFEQSSKTPIGLKSVFGETGYASRNPVMPPSIFGSQTRCGTYDANRSSASFPLAPTPTSGISSTQNFGSSAPAFGVFPTPAISNGPTSFNWSSPFGNTSQQTQSAFGNNLFGSSSSSSFGGSSQPAIAITITPAFGTTSIPAFGVPSTQASRNTLTPTFGITVAPVGIPNTLAFGSGGVLGASSTTIFGNAHAFSASNTNVLGYSFIFTVGASSTPSFSFAFSPAFGQSNVVFASSQFGHTPLPFDVSSITPSSFGKSGNNTNILSNWFWAVSLWGAHEGSRISAYAPTVEVGGISGQLVSISAMTGNEKSYEELRWEDYKLGDKGGRNFAGQPTTLNGFSPFAAPNRTSNGFASVKGFDLFGVHTNKPPIQSTGLFHSTYPAFGQSTPTLGHYSTSSFGHSTPFKSTPSTTGGFGQSFAFGSSSPSISAWAPATALGVGSRLNLSNQHSTGSFQSTPFGQANSVFGPSTSLGQAPFSFLPSNQINNTSSSVMTMEHMVSNNSCPSLFSLSSPVAFAQTTASSPSILGATVSPAPSIFASAPATTSGVAFGQTTASSSSIFHQTVSPAPSIFASAPATTSGVAFAQTTASSPSILGATGSPAPSIFASASATTSGVAFGQTTASSPSIFHQTVSPALSIFVSAPATTSGVAFAQTTASSPSILGTTGSPVPSFFASAPTATSGVSSGFNLGNSQPAVLLEVTAAPLVHSSSAVEESISTSGQGTTAFFAQQNLFNNTTSSTFSFGEDLFSNNSKPSKFYKGIPVEFAETNLTYPELWDCFVNNLMWDMGKL</sequence>
<dbReference type="GO" id="GO:0006606">
    <property type="term" value="P:protein import into nucleus"/>
    <property type="evidence" value="ECO:0007669"/>
    <property type="project" value="TreeGrafter"/>
</dbReference>